<keyword evidence="7" id="KW-1185">Reference proteome</keyword>
<name>A0A4S2L7Y0_OPIFE</name>
<proteinExistence type="predicted"/>
<feature type="transmembrane region" description="Helical" evidence="5">
    <location>
        <begin position="122"/>
        <end position="144"/>
    </location>
</feature>
<dbReference type="InterPro" id="IPR008952">
    <property type="entry name" value="Tetraspanin_EC2_sf"/>
</dbReference>
<reference evidence="6 7" key="1">
    <citation type="journal article" date="2019" name="BMC Genomics">
        <title>New insights from Opisthorchis felineus genome: update on genomics of the epidemiologically important liver flukes.</title>
        <authorList>
            <person name="Ershov N.I."/>
            <person name="Mordvinov V.A."/>
            <person name="Prokhortchouk E.B."/>
            <person name="Pakharukova M.Y."/>
            <person name="Gunbin K.V."/>
            <person name="Ustyantsev K."/>
            <person name="Genaev M.A."/>
            <person name="Blinov A.G."/>
            <person name="Mazur A."/>
            <person name="Boulygina E."/>
            <person name="Tsygankova S."/>
            <person name="Khrameeva E."/>
            <person name="Chekanov N."/>
            <person name="Fan G."/>
            <person name="Xiao A."/>
            <person name="Zhang H."/>
            <person name="Xu X."/>
            <person name="Yang H."/>
            <person name="Solovyev V."/>
            <person name="Lee S.M."/>
            <person name="Liu X."/>
            <person name="Afonnikov D.A."/>
            <person name="Skryabin K.G."/>
        </authorList>
    </citation>
    <scope>NUCLEOTIDE SEQUENCE [LARGE SCALE GENOMIC DNA]</scope>
    <source>
        <strain evidence="6">AK-0245</strain>
        <tissue evidence="6">Whole organism</tissue>
    </source>
</reference>
<dbReference type="EMBL" id="SJOL01009052">
    <property type="protein sequence ID" value="TGZ58931.1"/>
    <property type="molecule type" value="Genomic_DNA"/>
</dbReference>
<dbReference type="Proteomes" id="UP000308267">
    <property type="component" value="Unassembled WGS sequence"/>
</dbReference>
<evidence type="ECO:0000256" key="3">
    <source>
        <dbReference type="ARBA" id="ARBA00022989"/>
    </source>
</evidence>
<evidence type="ECO:0000256" key="5">
    <source>
        <dbReference type="SAM" id="Phobius"/>
    </source>
</evidence>
<evidence type="ECO:0000256" key="1">
    <source>
        <dbReference type="ARBA" id="ARBA00004141"/>
    </source>
</evidence>
<dbReference type="GO" id="GO:0016020">
    <property type="term" value="C:membrane"/>
    <property type="evidence" value="ECO:0007669"/>
    <property type="project" value="UniProtKB-SubCell"/>
</dbReference>
<accession>A0A4S2L7Y0</accession>
<evidence type="ECO:0000313" key="6">
    <source>
        <dbReference type="EMBL" id="TGZ58931.1"/>
    </source>
</evidence>
<dbReference type="PANTHER" id="PTHR19282">
    <property type="entry name" value="TETRASPANIN"/>
    <property type="match status" value="1"/>
</dbReference>
<dbReference type="OrthoDB" id="6279736at2759"/>
<dbReference type="CDD" id="cd03156">
    <property type="entry name" value="uroplakin_I_like_LEL"/>
    <property type="match status" value="1"/>
</dbReference>
<keyword evidence="4 5" id="KW-0472">Membrane</keyword>
<gene>
    <name evidence="6" type="ORF">CRM22_009348</name>
</gene>
<sequence>MESTEIRRPELNGGISKTLHLRVKIEERRVIRIRVETGWKIQQPRCFNMCSCTCRIVLFTVNIAVGVVGFLIMLFGALLTWGRAVMEEQIRGFLKQAIVMLYGHKTAIEATELAQHALRITAPFGIIIFSFGTIIFFLCVFGCIGASCNSALCLKIYLGLLIFFTVLEIVALAFYYSRRSTVFNIVRRILKQSLLRYRSKESRDAHSMLFNVMMPPLHCCGLHNASDFDQAKDFDHQFNTTTGLINITYPVTCCKMDSSYVIQDNTCPGRFDSNNSNIDRGCWEQLYPHLVYYGNAGAVAGLVVLLFQVLLIVMSIITLAMKQM</sequence>
<evidence type="ECO:0000313" key="7">
    <source>
        <dbReference type="Proteomes" id="UP000308267"/>
    </source>
</evidence>
<keyword evidence="2 5" id="KW-0812">Transmembrane</keyword>
<dbReference type="Gene3D" id="1.10.1450.10">
    <property type="entry name" value="Tetraspanin"/>
    <property type="match status" value="1"/>
</dbReference>
<feature type="transmembrane region" description="Helical" evidence="5">
    <location>
        <begin position="296"/>
        <end position="321"/>
    </location>
</feature>
<dbReference type="InterPro" id="IPR018499">
    <property type="entry name" value="Tetraspanin/Peripherin"/>
</dbReference>
<comment type="subcellular location">
    <subcellularLocation>
        <location evidence="1">Membrane</location>
        <topology evidence="1">Multi-pass membrane protein</topology>
    </subcellularLocation>
</comment>
<organism evidence="6 7">
    <name type="scientific">Opisthorchis felineus</name>
    <dbReference type="NCBI Taxonomy" id="147828"/>
    <lineage>
        <taxon>Eukaryota</taxon>
        <taxon>Metazoa</taxon>
        <taxon>Spiralia</taxon>
        <taxon>Lophotrochozoa</taxon>
        <taxon>Platyhelminthes</taxon>
        <taxon>Trematoda</taxon>
        <taxon>Digenea</taxon>
        <taxon>Opisthorchiida</taxon>
        <taxon>Opisthorchiata</taxon>
        <taxon>Opisthorchiidae</taxon>
        <taxon>Opisthorchis</taxon>
    </lineage>
</organism>
<evidence type="ECO:0000256" key="2">
    <source>
        <dbReference type="ARBA" id="ARBA00022692"/>
    </source>
</evidence>
<evidence type="ECO:0000256" key="4">
    <source>
        <dbReference type="ARBA" id="ARBA00023136"/>
    </source>
</evidence>
<feature type="transmembrane region" description="Helical" evidence="5">
    <location>
        <begin position="56"/>
        <end position="79"/>
    </location>
</feature>
<protein>
    <recommendedName>
        <fullName evidence="8">Tetraspanin</fullName>
    </recommendedName>
</protein>
<dbReference type="SUPFAM" id="SSF48652">
    <property type="entry name" value="Tetraspanin"/>
    <property type="match status" value="1"/>
</dbReference>
<feature type="transmembrane region" description="Helical" evidence="5">
    <location>
        <begin position="156"/>
        <end position="176"/>
    </location>
</feature>
<evidence type="ECO:0008006" key="8">
    <source>
        <dbReference type="Google" id="ProtNLM"/>
    </source>
</evidence>
<dbReference type="STRING" id="147828.A0A4S2L7Y0"/>
<comment type="caution">
    <text evidence="6">The sequence shown here is derived from an EMBL/GenBank/DDBJ whole genome shotgun (WGS) entry which is preliminary data.</text>
</comment>
<dbReference type="AlphaFoldDB" id="A0A4S2L7Y0"/>
<dbReference type="Pfam" id="PF00335">
    <property type="entry name" value="Tetraspanin"/>
    <property type="match status" value="1"/>
</dbReference>
<keyword evidence="3 5" id="KW-1133">Transmembrane helix</keyword>